<keyword evidence="5" id="KW-1185">Reference proteome</keyword>
<evidence type="ECO:0000259" key="3">
    <source>
        <dbReference type="Pfam" id="PF13649"/>
    </source>
</evidence>
<evidence type="ECO:0000256" key="2">
    <source>
        <dbReference type="ARBA" id="ARBA00022679"/>
    </source>
</evidence>
<comment type="caution">
    <text evidence="4">The sequence shown here is derived from an EMBL/GenBank/DDBJ whole genome shotgun (WGS) entry which is preliminary data.</text>
</comment>
<organism evidence="4 5">
    <name type="scientific">Kouleothrix aurantiaca</name>
    <dbReference type="NCBI Taxonomy" id="186479"/>
    <lineage>
        <taxon>Bacteria</taxon>
        <taxon>Bacillati</taxon>
        <taxon>Chloroflexota</taxon>
        <taxon>Chloroflexia</taxon>
        <taxon>Chloroflexales</taxon>
        <taxon>Roseiflexineae</taxon>
        <taxon>Roseiflexaceae</taxon>
        <taxon>Kouleothrix</taxon>
    </lineage>
</organism>
<dbReference type="Proteomes" id="UP000050509">
    <property type="component" value="Unassembled WGS sequence"/>
</dbReference>
<feature type="domain" description="Methyltransferase" evidence="3">
    <location>
        <begin position="54"/>
        <end position="159"/>
    </location>
</feature>
<dbReference type="PATRIC" id="fig|186479.3.peg.10540"/>
<dbReference type="GO" id="GO:0008168">
    <property type="term" value="F:methyltransferase activity"/>
    <property type="evidence" value="ECO:0007669"/>
    <property type="project" value="UniProtKB-KW"/>
</dbReference>
<dbReference type="Gene3D" id="3.40.50.150">
    <property type="entry name" value="Vaccinia Virus protein VP39"/>
    <property type="match status" value="1"/>
</dbReference>
<evidence type="ECO:0000313" key="4">
    <source>
        <dbReference type="EMBL" id="KPV51561.1"/>
    </source>
</evidence>
<keyword evidence="2 4" id="KW-0808">Transferase</keyword>
<keyword evidence="1 4" id="KW-0489">Methyltransferase</keyword>
<dbReference type="EMBL" id="LJCR01000864">
    <property type="protein sequence ID" value="KPV51561.1"/>
    <property type="molecule type" value="Genomic_DNA"/>
</dbReference>
<reference evidence="4 5" key="1">
    <citation type="submission" date="2015-09" db="EMBL/GenBank/DDBJ databases">
        <title>Draft genome sequence of Kouleothrix aurantiaca JCM 19913.</title>
        <authorList>
            <person name="Hemp J."/>
        </authorList>
    </citation>
    <scope>NUCLEOTIDE SEQUENCE [LARGE SCALE GENOMIC DNA]</scope>
    <source>
        <strain evidence="4 5">COM-B</strain>
    </source>
</reference>
<evidence type="ECO:0000256" key="1">
    <source>
        <dbReference type="ARBA" id="ARBA00022603"/>
    </source>
</evidence>
<dbReference type="CDD" id="cd02440">
    <property type="entry name" value="AdoMet_MTases"/>
    <property type="match status" value="1"/>
</dbReference>
<dbReference type="InterPro" id="IPR029063">
    <property type="entry name" value="SAM-dependent_MTases_sf"/>
</dbReference>
<dbReference type="Pfam" id="PF13649">
    <property type="entry name" value="Methyltransf_25"/>
    <property type="match status" value="1"/>
</dbReference>
<dbReference type="SUPFAM" id="SSF53335">
    <property type="entry name" value="S-adenosyl-L-methionine-dependent methyltransferases"/>
    <property type="match status" value="1"/>
</dbReference>
<dbReference type="InterPro" id="IPR041698">
    <property type="entry name" value="Methyltransf_25"/>
</dbReference>
<proteinExistence type="predicted"/>
<dbReference type="PANTHER" id="PTHR43861">
    <property type="entry name" value="TRANS-ACONITATE 2-METHYLTRANSFERASE-RELATED"/>
    <property type="match status" value="1"/>
</dbReference>
<sequence length="272" mass="29220">MPPELGNRQASGVTAYQNYAPYYDATGQIRFAVLMAHYVRDVLVRHPAPGRRMLDLACGTGTLALLFADEGWAAVGLDASPATLAQARAKAANLDTVGSVAFVQGDMRQPGAALAGISNARPGSFDLATCVYDSLNYLLDERELAACFAGIAEALAPGGVALLDMNTHHFLEHDWLPSEVLELPGFVQVSQSHFDPATACSTMVLTGFSGDDAQGYQRFDETHVERAYPPELVAELLAAAGLLVEATYDCFTFQPLSERAQRIAWVVRKPAN</sequence>
<accession>A0A0P9F512</accession>
<name>A0A0P9F512_9CHLR</name>
<dbReference type="AlphaFoldDB" id="A0A0P9F512"/>
<dbReference type="PANTHER" id="PTHR43861:SF1">
    <property type="entry name" value="TRANS-ACONITATE 2-METHYLTRANSFERASE"/>
    <property type="match status" value="1"/>
</dbReference>
<dbReference type="GO" id="GO:0032259">
    <property type="term" value="P:methylation"/>
    <property type="evidence" value="ECO:0007669"/>
    <property type="project" value="UniProtKB-KW"/>
</dbReference>
<protein>
    <submittedName>
        <fullName evidence="4">Methyltransferase type 11</fullName>
    </submittedName>
</protein>
<gene>
    <name evidence="4" type="ORF">SE17_20495</name>
</gene>
<dbReference type="Gene3D" id="2.20.25.110">
    <property type="entry name" value="S-adenosyl-L-methionine-dependent methyltransferases"/>
    <property type="match status" value="1"/>
</dbReference>
<evidence type="ECO:0000313" key="5">
    <source>
        <dbReference type="Proteomes" id="UP000050509"/>
    </source>
</evidence>